<dbReference type="PANTHER" id="PTHR45685">
    <property type="entry name" value="HELICASE SRCAP-RELATED"/>
    <property type="match status" value="1"/>
</dbReference>
<feature type="compositionally biased region" description="Polar residues" evidence="13">
    <location>
        <begin position="2581"/>
        <end position="2597"/>
    </location>
</feature>
<dbReference type="GO" id="GO:0005524">
    <property type="term" value="F:ATP binding"/>
    <property type="evidence" value="ECO:0007669"/>
    <property type="project" value="UniProtKB-KW"/>
</dbReference>
<dbReference type="GO" id="GO:0140096">
    <property type="term" value="F:catalytic activity, acting on a protein"/>
    <property type="evidence" value="ECO:0007669"/>
    <property type="project" value="UniProtKB-ARBA"/>
</dbReference>
<feature type="compositionally biased region" description="Acidic residues" evidence="13">
    <location>
        <begin position="1020"/>
        <end position="1055"/>
    </location>
</feature>
<feature type="compositionally biased region" description="Acidic residues" evidence="13">
    <location>
        <begin position="1114"/>
        <end position="1129"/>
    </location>
</feature>
<evidence type="ECO:0000256" key="11">
    <source>
        <dbReference type="ARBA" id="ARBA00023163"/>
    </source>
</evidence>
<dbReference type="FunFam" id="3.40.50.300:FF:000529">
    <property type="entry name" value="helicase SRCAP isoform X1"/>
    <property type="match status" value="1"/>
</dbReference>
<evidence type="ECO:0000256" key="5">
    <source>
        <dbReference type="ARBA" id="ARBA00022801"/>
    </source>
</evidence>
<feature type="compositionally biased region" description="Low complexity" evidence="13">
    <location>
        <begin position="751"/>
        <end position="772"/>
    </location>
</feature>
<feature type="region of interest" description="Disordered" evidence="13">
    <location>
        <begin position="1897"/>
        <end position="2001"/>
    </location>
</feature>
<feature type="compositionally biased region" description="Pro residues" evidence="13">
    <location>
        <begin position="1921"/>
        <end position="1947"/>
    </location>
</feature>
<feature type="region of interest" description="Disordered" evidence="13">
    <location>
        <begin position="224"/>
        <end position="295"/>
    </location>
</feature>
<comment type="subcellular location">
    <subcellularLocation>
        <location evidence="1">Nucleus</location>
    </subcellularLocation>
</comment>
<keyword evidence="18" id="KW-1185">Reference proteome</keyword>
<keyword evidence="9" id="KW-0805">Transcription regulation</keyword>
<dbReference type="Gene3D" id="3.40.50.10810">
    <property type="entry name" value="Tandem AAA-ATPase domain"/>
    <property type="match status" value="1"/>
</dbReference>
<feature type="compositionally biased region" description="Low complexity" evidence="13">
    <location>
        <begin position="1100"/>
        <end position="1113"/>
    </location>
</feature>
<dbReference type="GO" id="GO:0042393">
    <property type="term" value="F:histone binding"/>
    <property type="evidence" value="ECO:0007669"/>
    <property type="project" value="TreeGrafter"/>
</dbReference>
<evidence type="ECO:0000256" key="10">
    <source>
        <dbReference type="ARBA" id="ARBA00023125"/>
    </source>
</evidence>
<reference evidence="17" key="1">
    <citation type="submission" date="2022-08" db="EMBL/GenBank/DDBJ databases">
        <title>Genome sequencing of akame (Lates japonicus).</title>
        <authorList>
            <person name="Hashiguchi Y."/>
            <person name="Takahashi H."/>
        </authorList>
    </citation>
    <scope>NUCLEOTIDE SEQUENCE</scope>
    <source>
        <strain evidence="17">Kochi</strain>
    </source>
</reference>
<feature type="compositionally biased region" description="Acidic residues" evidence="13">
    <location>
        <begin position="1142"/>
        <end position="1169"/>
    </location>
</feature>
<dbReference type="InterPro" id="IPR001650">
    <property type="entry name" value="Helicase_C-like"/>
</dbReference>
<evidence type="ECO:0000259" key="14">
    <source>
        <dbReference type="PROSITE" id="PS51192"/>
    </source>
</evidence>
<dbReference type="FunFam" id="3.40.50.10810:FF:000005">
    <property type="entry name" value="Photoperiod-independent early flowering 1"/>
    <property type="match status" value="1"/>
</dbReference>
<dbReference type="CDD" id="cd18003">
    <property type="entry name" value="DEXQc_SRCAP"/>
    <property type="match status" value="1"/>
</dbReference>
<feature type="region of interest" description="Disordered" evidence="13">
    <location>
        <begin position="1851"/>
        <end position="1885"/>
    </location>
</feature>
<feature type="compositionally biased region" description="Polar residues" evidence="13">
    <location>
        <begin position="1805"/>
        <end position="1820"/>
    </location>
</feature>
<evidence type="ECO:0000256" key="3">
    <source>
        <dbReference type="ARBA" id="ARBA00022553"/>
    </source>
</evidence>
<evidence type="ECO:0000259" key="15">
    <source>
        <dbReference type="PROSITE" id="PS51194"/>
    </source>
</evidence>
<protein>
    <submittedName>
        <fullName evidence="17">Serine-rich adhesin for platelets isoform X2</fullName>
    </submittedName>
</protein>
<dbReference type="InterPro" id="IPR049730">
    <property type="entry name" value="SNF2/RAD54-like_C"/>
</dbReference>
<keyword evidence="12" id="KW-0539">Nucleus</keyword>
<feature type="compositionally biased region" description="Basic and acidic residues" evidence="13">
    <location>
        <begin position="773"/>
        <end position="792"/>
    </location>
</feature>
<dbReference type="SMART" id="SM00490">
    <property type="entry name" value="HELICc"/>
    <property type="match status" value="1"/>
</dbReference>
<comment type="caution">
    <text evidence="17">The sequence shown here is derived from an EMBL/GenBank/DDBJ whole genome shotgun (WGS) entry which is preliminary data.</text>
</comment>
<keyword evidence="8" id="KW-0156">Chromatin regulator</keyword>
<organism evidence="17 18">
    <name type="scientific">Lates japonicus</name>
    <name type="common">Japanese lates</name>
    <dbReference type="NCBI Taxonomy" id="270547"/>
    <lineage>
        <taxon>Eukaryota</taxon>
        <taxon>Metazoa</taxon>
        <taxon>Chordata</taxon>
        <taxon>Craniata</taxon>
        <taxon>Vertebrata</taxon>
        <taxon>Euteleostomi</taxon>
        <taxon>Actinopterygii</taxon>
        <taxon>Neopterygii</taxon>
        <taxon>Teleostei</taxon>
        <taxon>Neoteleostei</taxon>
        <taxon>Acanthomorphata</taxon>
        <taxon>Carangaria</taxon>
        <taxon>Carangaria incertae sedis</taxon>
        <taxon>Centropomidae</taxon>
        <taxon>Lates</taxon>
    </lineage>
</organism>
<feature type="compositionally biased region" description="Low complexity" evidence="13">
    <location>
        <begin position="1830"/>
        <end position="1839"/>
    </location>
</feature>
<evidence type="ECO:0000256" key="6">
    <source>
        <dbReference type="ARBA" id="ARBA00022806"/>
    </source>
</evidence>
<feature type="compositionally biased region" description="Low complexity" evidence="13">
    <location>
        <begin position="2684"/>
        <end position="2695"/>
    </location>
</feature>
<dbReference type="Gene3D" id="3.40.50.300">
    <property type="entry name" value="P-loop containing nucleotide triphosphate hydrolases"/>
    <property type="match status" value="1"/>
</dbReference>
<evidence type="ECO:0000256" key="2">
    <source>
        <dbReference type="ARBA" id="ARBA00009220"/>
    </source>
</evidence>
<dbReference type="GO" id="GO:0006338">
    <property type="term" value="P:chromatin remodeling"/>
    <property type="evidence" value="ECO:0007669"/>
    <property type="project" value="UniProtKB-ARBA"/>
</dbReference>
<keyword evidence="5" id="KW-0378">Hydrolase</keyword>
<feature type="domain" description="HSA" evidence="16">
    <location>
        <begin position="809"/>
        <end position="881"/>
    </location>
</feature>
<dbReference type="PROSITE" id="PS51194">
    <property type="entry name" value="HELICASE_CTER"/>
    <property type="match status" value="1"/>
</dbReference>
<evidence type="ECO:0000256" key="8">
    <source>
        <dbReference type="ARBA" id="ARBA00022853"/>
    </source>
</evidence>
<feature type="compositionally biased region" description="Polar residues" evidence="13">
    <location>
        <begin position="266"/>
        <end position="275"/>
    </location>
</feature>
<proteinExistence type="inferred from homology"/>
<feature type="region of interest" description="Disordered" evidence="13">
    <location>
        <begin position="660"/>
        <end position="792"/>
    </location>
</feature>
<evidence type="ECO:0000256" key="12">
    <source>
        <dbReference type="ARBA" id="ARBA00023242"/>
    </source>
</evidence>
<dbReference type="SUPFAM" id="SSF52540">
    <property type="entry name" value="P-loop containing nucleoside triphosphate hydrolases"/>
    <property type="match status" value="3"/>
</dbReference>
<dbReference type="Pfam" id="PF07529">
    <property type="entry name" value="HSA"/>
    <property type="match status" value="1"/>
</dbReference>
<dbReference type="InterPro" id="IPR027417">
    <property type="entry name" value="P-loop_NTPase"/>
</dbReference>
<evidence type="ECO:0000256" key="7">
    <source>
        <dbReference type="ARBA" id="ARBA00022840"/>
    </source>
</evidence>
<feature type="compositionally biased region" description="Basic and acidic residues" evidence="13">
    <location>
        <begin position="2639"/>
        <end position="2660"/>
    </location>
</feature>
<dbReference type="InterPro" id="IPR014001">
    <property type="entry name" value="Helicase_ATP-bd"/>
</dbReference>
<feature type="compositionally biased region" description="Polar residues" evidence="13">
    <location>
        <begin position="1961"/>
        <end position="1973"/>
    </location>
</feature>
<dbReference type="InterPro" id="IPR000330">
    <property type="entry name" value="SNF2_N"/>
</dbReference>
<dbReference type="PROSITE" id="PS51192">
    <property type="entry name" value="HELICASE_ATP_BIND_1"/>
    <property type="match status" value="1"/>
</dbReference>
<feature type="region of interest" description="Disordered" evidence="13">
    <location>
        <begin position="39"/>
        <end position="146"/>
    </location>
</feature>
<feature type="compositionally biased region" description="Basic and acidic residues" evidence="13">
    <location>
        <begin position="2467"/>
        <end position="2488"/>
    </location>
</feature>
<feature type="compositionally biased region" description="Low complexity" evidence="13">
    <location>
        <begin position="278"/>
        <end position="295"/>
    </location>
</feature>
<feature type="region of interest" description="Disordered" evidence="13">
    <location>
        <begin position="2467"/>
        <end position="2703"/>
    </location>
</feature>
<accession>A0AAD3MS24</accession>
<feature type="compositionally biased region" description="Acidic residues" evidence="13">
    <location>
        <begin position="957"/>
        <end position="987"/>
    </location>
</feature>
<feature type="region of interest" description="Disordered" evidence="13">
    <location>
        <begin position="1098"/>
        <end position="1191"/>
    </location>
</feature>
<dbReference type="Proteomes" id="UP001279410">
    <property type="component" value="Unassembled WGS sequence"/>
</dbReference>
<dbReference type="GO" id="GO:0010468">
    <property type="term" value="P:regulation of gene expression"/>
    <property type="evidence" value="ECO:0007669"/>
    <property type="project" value="UniProtKB-ARBA"/>
</dbReference>
<evidence type="ECO:0000256" key="9">
    <source>
        <dbReference type="ARBA" id="ARBA00023015"/>
    </source>
</evidence>
<name>A0AAD3MS24_LATJO</name>
<dbReference type="CDD" id="cd18793">
    <property type="entry name" value="SF2_C_SNF"/>
    <property type="match status" value="1"/>
</dbReference>
<comment type="similarity">
    <text evidence="2">Belongs to the SNF2/RAD54 helicase family. SWR1 subfamily.</text>
</comment>
<keyword evidence="11" id="KW-0804">Transcription</keyword>
<feature type="compositionally biased region" description="Low complexity" evidence="13">
    <location>
        <begin position="84"/>
        <end position="93"/>
    </location>
</feature>
<feature type="compositionally biased region" description="Low complexity" evidence="13">
    <location>
        <begin position="707"/>
        <end position="729"/>
    </location>
</feature>
<feature type="compositionally biased region" description="Polar residues" evidence="13">
    <location>
        <begin position="109"/>
        <end position="143"/>
    </location>
</feature>
<feature type="compositionally biased region" description="Acidic residues" evidence="13">
    <location>
        <begin position="674"/>
        <end position="688"/>
    </location>
</feature>
<feature type="region of interest" description="Disordered" evidence="13">
    <location>
        <begin position="1624"/>
        <end position="1645"/>
    </location>
</feature>
<keyword evidence="3" id="KW-0597">Phosphoprotein</keyword>
<dbReference type="InterPro" id="IPR050520">
    <property type="entry name" value="INO80/SWR1_helicase"/>
</dbReference>
<evidence type="ECO:0000313" key="18">
    <source>
        <dbReference type="Proteomes" id="UP001279410"/>
    </source>
</evidence>
<evidence type="ECO:0000256" key="4">
    <source>
        <dbReference type="ARBA" id="ARBA00022741"/>
    </source>
</evidence>
<feature type="domain" description="Helicase ATP-binding" evidence="14">
    <location>
        <begin position="1237"/>
        <end position="1402"/>
    </location>
</feature>
<dbReference type="GO" id="GO:0003677">
    <property type="term" value="F:DNA binding"/>
    <property type="evidence" value="ECO:0007669"/>
    <property type="project" value="UniProtKB-KW"/>
</dbReference>
<feature type="region of interest" description="Disordered" evidence="13">
    <location>
        <begin position="933"/>
        <end position="995"/>
    </location>
</feature>
<evidence type="ECO:0000256" key="1">
    <source>
        <dbReference type="ARBA" id="ARBA00004123"/>
    </source>
</evidence>
<dbReference type="EMBL" id="BRZM01000039">
    <property type="protein sequence ID" value="GLD60028.1"/>
    <property type="molecule type" value="Genomic_DNA"/>
</dbReference>
<keyword evidence="4" id="KW-0547">Nucleotide-binding</keyword>
<feature type="compositionally biased region" description="Basic and acidic residues" evidence="13">
    <location>
        <begin position="2673"/>
        <end position="2683"/>
    </location>
</feature>
<sequence length="2703" mass="297665">MLPSVSVFRFLRICGGDHNFSILEVESTEELCLTPQTGAVCSRGSTEEGSSGEEAVRQRASPAVDLLGGNPQAAQNVAGESPRHAPQPVAAAPRPVPPFANPSIVPLPESNNSASRSMENTPPTSLPETLPISSKSKNTVSEEIQTKESVSEVVGVARSMPTSLAEDYSSSAEMERLPAPLCPPLASDTQIDSTVQELQYGETQPPSAEIRETPKARDTLHGLYTSEKEISVSSNIAGRGDSNIQRGCDPPDGEQVESSTREEQTDTATSSSEFTTLPEYSSTQESSSSPSAAPPVFDTGIVVSLQAGQVGEAETSHPSDQVLTTEAPLVAELAGAQEIVVVREEAHISEDWSNMHLNQSYLLQREDGSVCEAAIVSSELCTGEPKLYEERIQSDMELDSQPVEVYEFCGLVEEVAEETVCASSSAQIPHSPGYEVNLFNALLENSEEYTVKQDLESHLGPSSHTINDGTKETPALTETPSQSIQNVAVPTETKPEAFRTTHSSSIINPKLLLLKPGETPLLKHPPSLLAQVSKQQNASSKLANAHSSWSGTVSEECLPQTVSAADSLCASVALSSQKDQEQCSVNKTSVTAAPPVKVQQPTTSGNITLQLGQTASVTPTSKSDKEALTVTKTSTSEAVSQDVVTPTIPHGLHMLKMSGEMEGTDPISQPDSLYAEDESEDMEQDEPTGEAQEVTSGQVRQWIADRVTVNSSPVSPSTSSSYPGPSPTSDWSTPRRERSSPLRGPHGKFVSPSSLGSYSSSSSPHDQSSSQRSRGERHTDMAELAKHEADIEHRTQALKREGFWSMKRLTRLTEPPRPKVHWDYLCEEMQWLSADFAQERRWKRGVARKVVRMVMRHHEELRQKEEKAKRDEHAKIRRVASSIAKEVRAFWSSVEKVVQYKQQSRLEEKRKKALDLQLDFIVGQTEKYSDLLSKSLAPTRPAETVPVTPQKSLPPPVDEDDRDFEPPCEEEDDEETIEVEEQQEGNDAESHRREIELLKEEGMLPLDQLLSTLKLPQDSGSEEECSDESSSSVEEEEEDGEFTANEEDAEDEEDTIAAQEKVEGNVDHAEELDDLAKEGDMSIEELLEKYKGAYASDFEAPSASGSKASSDSEVSGDEEEETEEDESDVESNTSSSDSPGDSAEDDESEKEEEESEEDDDDDDCGDEGMEVLLKEGDHSPPSSSSRPKKEISHIAATAESLQPKGYTLATTKVKTPIPFLLHGTLREYQHIGLDWLVTMYEKKLNGILADEMGLGKTIQTIALLAHLACEKGNWGPHLIIVPTSVMLNWEMELKRWCPGFKILTYFGSQKERKLKRQGWTKPNAFHVCITSYKLVLQDHQAFRRKSWRYLILDEAQNIKNFKSQRWQSLLNFNSHRRLLLTGTPLQNSLMELWSLMHFLMPHVFQSHREFKEWFSNPLTGMIEGSQEYNEGLVKRLHKVLRPFLLRRIKADVEKQMPKKYEHVVRCRLSKRQRFLYDDFMAQASTRETLASGHFMSVINILMQLRKVCNHPNLFDPRPIQSPFITQPIVFRTASLVQDALEVSPLKRCDLLPFDLVGLESRVSRYQADVFLPRYKVSRQLIQEIVESPEPPPRPKPVRMKVNRMFQPPPKGDNRPVLLMNKPTCSVPPAAQTPKPPPVTEVSSTPAPAPVVQQVVCSVASTPPPRPSMHPAAQTAVRSNVPKPVLTVRPPTAPCTASIPAHPSPNPSSVLPQRVLLSPDMQARLPSGEVVSIAQLASLAGRPVSSCQGSKPVTFQLQGNKLTLSGAQIHQVPAAPPRPVQGNVMHLVSSGVQHHLISQPAQVAVQSTANTHPVNTSSTAPPANRLPHTASSQVPSSMVSSPGVVKIVVRQSPGKEGGPVPTLAVAPSPRVAPQASPSLHAHANTTPVRNTAPLQIAQRTPGPATAHYTIAPPRNPSSTPNQPQPPRPVLKVLQPPPSSTEQPAPAPVTPTSSASKSSTAPRDNSISSSQTPVTMKSRPSAGAKAYPPPRKVPRPPPRSPFHMSWLAESHKQQHDSRLDFIIRVNDHHCGAKPVYGQEVLDFLTFLPGPRPSPAALSSQGEWGRSGHSSCLFTQWQNKYDYWHQSHGVREAIHSIEERLELLSDIIDRFTFVIPPVEAPLISMHCCHPPPSLSHKQTVFSSMLSAQVAPLTRSLHRIQCNMRTQFPDLRLIQYDCGKLQTLHTLLRKLKTGGHRVLIFTQMTRMLDVLEQFLNYHGHIYLRLDGSTRVEQRQALMERFNADRRIFCFILSTRSGGVGVNLTGADTVVFYDSDWNPTMDAQAQDRCHRIGQTRDVHIYRLISERTVEENILKKANQKRMLGDMAIEGGNFTTAFFKQQTIRELFDVNDGEKREVAVELSVPQAEEEEAVNKQSTTILEQALCRAEDEEDIVAASQAKAEQVAELAEFNENIPLDDGGEQEEVEELSKAEQEIAALVEQLTPIERYAMNFLEASLEDVCKEELKQAEEQVEAARKGLDQAKEEGLKLHASSDDDDDDFLSPPASVEPTQPAPARRGRKPKDKDKIVTSTRTSGRLRGASPETEPEPTTPREVPERLRLGLRGRGAAKDTGAVSSTPSRTEHLKTSSSTRLQDSTKSSKASSPARDHQTTKTRTLPNRSHSSPVPSPTTTSPPGGKQQCVVETDGKSSKAGREEREGENERRVSESSLESSCPVDQQTKDDDSKDHSAMSPPSTSSRSPLIASVSRR</sequence>
<dbReference type="GO" id="GO:0000812">
    <property type="term" value="C:Swr1 complex"/>
    <property type="evidence" value="ECO:0007669"/>
    <property type="project" value="TreeGrafter"/>
</dbReference>
<feature type="compositionally biased region" description="Low complexity" evidence="13">
    <location>
        <begin position="1130"/>
        <end position="1141"/>
    </location>
</feature>
<dbReference type="SMART" id="SM00487">
    <property type="entry name" value="DEXDc"/>
    <property type="match status" value="1"/>
</dbReference>
<feature type="compositionally biased region" description="Low complexity" evidence="13">
    <location>
        <begin position="42"/>
        <end position="53"/>
    </location>
</feature>
<keyword evidence="7" id="KW-0067">ATP-binding</keyword>
<dbReference type="Pfam" id="PF00271">
    <property type="entry name" value="Helicase_C"/>
    <property type="match status" value="1"/>
</dbReference>
<feature type="compositionally biased region" description="Low complexity" evidence="13">
    <location>
        <begin position="1948"/>
        <end position="1960"/>
    </location>
</feature>
<dbReference type="GO" id="GO:0004386">
    <property type="term" value="F:helicase activity"/>
    <property type="evidence" value="ECO:0007669"/>
    <property type="project" value="UniProtKB-KW"/>
</dbReference>
<feature type="compositionally biased region" description="Basic and acidic residues" evidence="13">
    <location>
        <begin position="1060"/>
        <end position="1080"/>
    </location>
</feature>
<feature type="domain" description="Helicase C-terminal" evidence="15">
    <location>
        <begin position="2179"/>
        <end position="2329"/>
    </location>
</feature>
<evidence type="ECO:0000313" key="17">
    <source>
        <dbReference type="EMBL" id="GLD60028.1"/>
    </source>
</evidence>
<feature type="compositionally biased region" description="Pro residues" evidence="13">
    <location>
        <begin position="1985"/>
        <end position="1998"/>
    </location>
</feature>
<evidence type="ECO:0000256" key="13">
    <source>
        <dbReference type="SAM" id="MobiDB-lite"/>
    </source>
</evidence>
<dbReference type="GO" id="GO:0016887">
    <property type="term" value="F:ATP hydrolysis activity"/>
    <property type="evidence" value="ECO:0007669"/>
    <property type="project" value="TreeGrafter"/>
</dbReference>
<dbReference type="InterPro" id="IPR038718">
    <property type="entry name" value="SNF2-like_sf"/>
</dbReference>
<feature type="compositionally biased region" description="Low complexity" evidence="13">
    <location>
        <begin position="2615"/>
        <end position="2629"/>
    </location>
</feature>
<dbReference type="SMART" id="SM00573">
    <property type="entry name" value="HSA"/>
    <property type="match status" value="1"/>
</dbReference>
<gene>
    <name evidence="17" type="ORF">AKAME5_001197100</name>
</gene>
<feature type="region of interest" description="Disordered" evidence="13">
    <location>
        <begin position="1012"/>
        <end position="1080"/>
    </location>
</feature>
<dbReference type="Pfam" id="PF00176">
    <property type="entry name" value="SNF2-rel_dom"/>
    <property type="match status" value="1"/>
</dbReference>
<feature type="region of interest" description="Disordered" evidence="13">
    <location>
        <begin position="1805"/>
        <end position="1839"/>
    </location>
</feature>
<evidence type="ECO:0000259" key="16">
    <source>
        <dbReference type="PROSITE" id="PS51204"/>
    </source>
</evidence>
<keyword evidence="6" id="KW-0347">Helicase</keyword>
<dbReference type="GO" id="GO:0010557">
    <property type="term" value="P:positive regulation of macromolecule biosynthetic process"/>
    <property type="evidence" value="ECO:0007669"/>
    <property type="project" value="UniProtKB-ARBA"/>
</dbReference>
<dbReference type="InterPro" id="IPR014012">
    <property type="entry name" value="HSA_dom"/>
</dbReference>
<dbReference type="PROSITE" id="PS51204">
    <property type="entry name" value="HSA"/>
    <property type="match status" value="1"/>
</dbReference>
<keyword evidence="10" id="KW-0238">DNA-binding</keyword>
<dbReference type="PANTHER" id="PTHR45685:SF1">
    <property type="entry name" value="HELICASE SRCAP"/>
    <property type="match status" value="1"/>
</dbReference>